<proteinExistence type="predicted"/>
<keyword evidence="4" id="KW-1185">Reference proteome</keyword>
<feature type="compositionally biased region" description="Low complexity" evidence="1">
    <location>
        <begin position="171"/>
        <end position="186"/>
    </location>
</feature>
<dbReference type="Gramene" id="rna-AYBTSS11_LOCUS21391">
    <property type="protein sequence ID" value="CAJ1967830.1"/>
    <property type="gene ID" value="gene-AYBTSS11_LOCUS21391"/>
</dbReference>
<feature type="region of interest" description="Disordered" evidence="1">
    <location>
        <begin position="468"/>
        <end position="487"/>
    </location>
</feature>
<keyword evidence="2" id="KW-0732">Signal</keyword>
<feature type="compositionally biased region" description="Low complexity" evidence="1">
    <location>
        <begin position="469"/>
        <end position="484"/>
    </location>
</feature>
<accession>A0AA86T9A2</accession>
<dbReference type="EMBL" id="OY731404">
    <property type="protein sequence ID" value="CAJ1967830.1"/>
    <property type="molecule type" value="Genomic_DNA"/>
</dbReference>
<dbReference type="Proteomes" id="UP001189624">
    <property type="component" value="Chromosome 7"/>
</dbReference>
<feature type="chain" id="PRO_5041742007" evidence="2">
    <location>
        <begin position="23"/>
        <end position="745"/>
    </location>
</feature>
<organism evidence="3 4">
    <name type="scientific">Sphenostylis stenocarpa</name>
    <dbReference type="NCBI Taxonomy" id="92480"/>
    <lineage>
        <taxon>Eukaryota</taxon>
        <taxon>Viridiplantae</taxon>
        <taxon>Streptophyta</taxon>
        <taxon>Embryophyta</taxon>
        <taxon>Tracheophyta</taxon>
        <taxon>Spermatophyta</taxon>
        <taxon>Magnoliopsida</taxon>
        <taxon>eudicotyledons</taxon>
        <taxon>Gunneridae</taxon>
        <taxon>Pentapetalae</taxon>
        <taxon>rosids</taxon>
        <taxon>fabids</taxon>
        <taxon>Fabales</taxon>
        <taxon>Fabaceae</taxon>
        <taxon>Papilionoideae</taxon>
        <taxon>50 kb inversion clade</taxon>
        <taxon>NPAAA clade</taxon>
        <taxon>indigoferoid/millettioid clade</taxon>
        <taxon>Phaseoleae</taxon>
        <taxon>Sphenostylis</taxon>
    </lineage>
</organism>
<feature type="region of interest" description="Disordered" evidence="1">
    <location>
        <begin position="170"/>
        <end position="190"/>
    </location>
</feature>
<gene>
    <name evidence="3" type="ORF">AYBTSS11_LOCUS21391</name>
</gene>
<feature type="compositionally biased region" description="Low complexity" evidence="1">
    <location>
        <begin position="364"/>
        <end position="380"/>
    </location>
</feature>
<dbReference type="AlphaFoldDB" id="A0AA86T9A2"/>
<name>A0AA86T9A2_9FABA</name>
<feature type="region of interest" description="Disordered" evidence="1">
    <location>
        <begin position="361"/>
        <end position="382"/>
    </location>
</feature>
<evidence type="ECO:0000256" key="1">
    <source>
        <dbReference type="SAM" id="MobiDB-lite"/>
    </source>
</evidence>
<reference evidence="3" key="1">
    <citation type="submission" date="2023-10" db="EMBL/GenBank/DDBJ databases">
        <authorList>
            <person name="Domelevo Entfellner J.-B."/>
        </authorList>
    </citation>
    <scope>NUCLEOTIDE SEQUENCE</scope>
</reference>
<protein>
    <submittedName>
        <fullName evidence="3">Uncharacterized protein</fullName>
    </submittedName>
</protein>
<evidence type="ECO:0000313" key="3">
    <source>
        <dbReference type="EMBL" id="CAJ1967830.1"/>
    </source>
</evidence>
<evidence type="ECO:0000313" key="4">
    <source>
        <dbReference type="Proteomes" id="UP001189624"/>
    </source>
</evidence>
<evidence type="ECO:0000256" key="2">
    <source>
        <dbReference type="SAM" id="SignalP"/>
    </source>
</evidence>
<sequence>MMITLKLFSLFLVLSNVIIVNATFFKSLDLNLVDHQGFKERVKISRNSVNNIESEEFHVAPQGFSPSSASSHGYTDPHSRDLYELNPLVDSKNIINTPTHKFIISNDKITRFRVLPKGPVLPSGPSHGCSTPSCGDPDSLNPPIEANNVFRDWVHRYIVSNIKNKEFHVAPQGSSPSFASSSGCSDPPRRDLHELNPLVDSKNVIKAPIHKFIISNDKITSLGLNFVNHQGFKERVKISRNSVDNIESEEFHVAPQSFSPSSSSHGYTDPHRRDLYELNPLVDSKSIINTPTHKFIISNDKITRFHVLPKGPVPPSGPSHGCSTPPCGDPDSLNPPIEANNVFRDRVHRYIVSNIKNKKFHVAPQGSSPSFASSSGCSDPPRTDLHELNPLVDSKNVIKAPIHKFISSNNKIMRFHVLPKGPVPPSGPSHGCSTPPCGDPDSLNPPIEANNVFRDRVHRYTVSNINVAPQGSSPSFASSSGCSDPPRRDLHELNPLVDSKNVIKAPIHKFIVSNVKITRFHALPKGPVPPSGPSHGCSFKERVKISRNSVDNIESKEFHVAPQSFSPSSSSSHGYTDPHRRDLYELNPLVDSKSIINTPTHKFIISNDKITRFHVLPKGPVPPSGPSHGCSTPPCGDPDSLNPPIEANNVFRDRVHRYIVSNIKSKEFHVAPQGFSPSFASSSGCSDPPGKDLHELNSLVDSKDVIKAPIHKFIVSNLKITRFHALPKGPVPPSGPSHGCSTTPC</sequence>
<feature type="signal peptide" evidence="2">
    <location>
        <begin position="1"/>
        <end position="22"/>
    </location>
</feature>